<evidence type="ECO:0000256" key="1">
    <source>
        <dbReference type="ARBA" id="ARBA00001926"/>
    </source>
</evidence>
<feature type="chain" id="PRO_5047407545" evidence="8">
    <location>
        <begin position="25"/>
        <end position="116"/>
    </location>
</feature>
<organism evidence="10 11">
    <name type="scientific">Sutterella massiliensis</name>
    <dbReference type="NCBI Taxonomy" id="1816689"/>
    <lineage>
        <taxon>Bacteria</taxon>
        <taxon>Pseudomonadati</taxon>
        <taxon>Pseudomonadota</taxon>
        <taxon>Betaproteobacteria</taxon>
        <taxon>Burkholderiales</taxon>
        <taxon>Sutterellaceae</taxon>
        <taxon>Sutterella</taxon>
    </lineage>
</organism>
<accession>A0ABS2DRP1</accession>
<feature type="domain" description="Tetrahaem cytochrome" evidence="9">
    <location>
        <begin position="32"/>
        <end position="110"/>
    </location>
</feature>
<dbReference type="SUPFAM" id="SSF48695">
    <property type="entry name" value="Multiheme cytochromes"/>
    <property type="match status" value="1"/>
</dbReference>
<evidence type="ECO:0000256" key="3">
    <source>
        <dbReference type="ARBA" id="ARBA00022448"/>
    </source>
</evidence>
<evidence type="ECO:0000256" key="8">
    <source>
        <dbReference type="SAM" id="SignalP"/>
    </source>
</evidence>
<dbReference type="InterPro" id="IPR012286">
    <property type="entry name" value="Tetrahaem_cytochrome"/>
</dbReference>
<evidence type="ECO:0000256" key="2">
    <source>
        <dbReference type="ARBA" id="ARBA00004196"/>
    </source>
</evidence>
<dbReference type="EMBL" id="JACJJC010000007">
    <property type="protein sequence ID" value="MBM6704011.1"/>
    <property type="molecule type" value="Genomic_DNA"/>
</dbReference>
<comment type="cofactor">
    <cofactor evidence="1">
        <name>heme c</name>
        <dbReference type="ChEBI" id="CHEBI:61717"/>
    </cofactor>
</comment>
<dbReference type="Gene3D" id="1.10.1130.10">
    <property type="entry name" value="Flavocytochrome C3, Chain A"/>
    <property type="match status" value="1"/>
</dbReference>
<proteinExistence type="predicted"/>
<comment type="caution">
    <text evidence="10">The sequence shown here is derived from an EMBL/GenBank/DDBJ whole genome shotgun (WGS) entry which is preliminary data.</text>
</comment>
<dbReference type="RefSeq" id="WP_205102477.1">
    <property type="nucleotide sequence ID" value="NZ_JACJJC010000007.1"/>
</dbReference>
<evidence type="ECO:0000313" key="10">
    <source>
        <dbReference type="EMBL" id="MBM6704011.1"/>
    </source>
</evidence>
<dbReference type="Pfam" id="PF14537">
    <property type="entry name" value="Cytochrom_c3_2"/>
    <property type="match status" value="1"/>
</dbReference>
<keyword evidence="8" id="KW-0732">Signal</keyword>
<comment type="subcellular location">
    <subcellularLocation>
        <location evidence="2">Cell envelope</location>
    </subcellularLocation>
</comment>
<keyword evidence="4" id="KW-0349">Heme</keyword>
<keyword evidence="5" id="KW-0479">Metal-binding</keyword>
<reference evidence="10 11" key="1">
    <citation type="journal article" date="2021" name="Sci. Rep.">
        <title>The distribution of antibiotic resistance genes in chicken gut microbiota commensals.</title>
        <authorList>
            <person name="Juricova H."/>
            <person name="Matiasovicova J."/>
            <person name="Kubasova T."/>
            <person name="Cejkova D."/>
            <person name="Rychlik I."/>
        </authorList>
    </citation>
    <scope>NUCLEOTIDE SEQUENCE [LARGE SCALE GENOMIC DNA]</scope>
    <source>
        <strain evidence="10 11">An829</strain>
    </source>
</reference>
<keyword evidence="3" id="KW-0813">Transport</keyword>
<dbReference type="Proteomes" id="UP000715095">
    <property type="component" value="Unassembled WGS sequence"/>
</dbReference>
<evidence type="ECO:0000256" key="7">
    <source>
        <dbReference type="ARBA" id="ARBA00023004"/>
    </source>
</evidence>
<evidence type="ECO:0000256" key="5">
    <source>
        <dbReference type="ARBA" id="ARBA00022723"/>
    </source>
</evidence>
<evidence type="ECO:0000256" key="4">
    <source>
        <dbReference type="ARBA" id="ARBA00022617"/>
    </source>
</evidence>
<keyword evidence="6" id="KW-0249">Electron transport</keyword>
<keyword evidence="7" id="KW-0408">Iron</keyword>
<name>A0ABS2DRP1_9BURK</name>
<keyword evidence="11" id="KW-1185">Reference proteome</keyword>
<protein>
    <submittedName>
        <fullName evidence="10">Cytochrome c3 family protein</fullName>
    </submittedName>
</protein>
<evidence type="ECO:0000313" key="11">
    <source>
        <dbReference type="Proteomes" id="UP000715095"/>
    </source>
</evidence>
<feature type="signal peptide" evidence="8">
    <location>
        <begin position="1"/>
        <end position="24"/>
    </location>
</feature>
<gene>
    <name evidence="10" type="ORF">H6A60_05865</name>
</gene>
<sequence length="116" mass="12718">MFKTSMIAAALAAFAMAASMPVHAGEQLADLHVKGGMKCETCHGNDMKNPQEPTTATCTGCHNTDQLVEKTKGVKPTNPHTSPHYGKELDCTNCHLMHQESENFCNQCHEFKFQVP</sequence>
<evidence type="ECO:0000259" key="9">
    <source>
        <dbReference type="Pfam" id="PF14537"/>
    </source>
</evidence>
<dbReference type="InterPro" id="IPR036280">
    <property type="entry name" value="Multihaem_cyt_sf"/>
</dbReference>
<evidence type="ECO:0000256" key="6">
    <source>
        <dbReference type="ARBA" id="ARBA00022982"/>
    </source>
</evidence>